<protein>
    <recommendedName>
        <fullName evidence="5">AMP-dependent synthetase/ligase domain-containing protein</fullName>
    </recommendedName>
</protein>
<dbReference type="Gene3D" id="2.30.38.10">
    <property type="entry name" value="Luciferase, Domain 3"/>
    <property type="match status" value="1"/>
</dbReference>
<evidence type="ECO:0000313" key="3">
    <source>
        <dbReference type="EMBL" id="KVT42756.1"/>
    </source>
</evidence>
<feature type="domain" description="AMP-dependent synthetase/ligase" evidence="1">
    <location>
        <begin position="1"/>
        <end position="325"/>
    </location>
</feature>
<dbReference type="PANTHER" id="PTHR45527">
    <property type="entry name" value="NONRIBOSOMAL PEPTIDE SYNTHETASE"/>
    <property type="match status" value="1"/>
</dbReference>
<dbReference type="NCBIfam" id="TIGR01733">
    <property type="entry name" value="AA-adenyl-dom"/>
    <property type="match status" value="1"/>
</dbReference>
<comment type="caution">
    <text evidence="3">The sequence shown here is derived from an EMBL/GenBank/DDBJ whole genome shotgun (WGS) entry which is preliminary data.</text>
</comment>
<gene>
    <name evidence="3" type="ORF">WK53_17965</name>
</gene>
<dbReference type="PRINTS" id="PR00154">
    <property type="entry name" value="AMPBINDING"/>
</dbReference>
<dbReference type="PANTHER" id="PTHR45527:SF1">
    <property type="entry name" value="FATTY ACID SYNTHASE"/>
    <property type="match status" value="1"/>
</dbReference>
<dbReference type="GO" id="GO:0005737">
    <property type="term" value="C:cytoplasm"/>
    <property type="evidence" value="ECO:0007669"/>
    <property type="project" value="TreeGrafter"/>
</dbReference>
<dbReference type="GO" id="GO:0043041">
    <property type="term" value="P:amino acid activation for nonribosomal peptide biosynthetic process"/>
    <property type="evidence" value="ECO:0007669"/>
    <property type="project" value="TreeGrafter"/>
</dbReference>
<dbReference type="SUPFAM" id="SSF56801">
    <property type="entry name" value="Acetyl-CoA synthetase-like"/>
    <property type="match status" value="1"/>
</dbReference>
<reference evidence="3 4" key="1">
    <citation type="submission" date="2015-11" db="EMBL/GenBank/DDBJ databases">
        <title>Expanding the genomic diversity of Burkholderia species for the development of highly accurate diagnostics.</title>
        <authorList>
            <person name="Sahl J."/>
            <person name="Keim P."/>
            <person name="Wagner D."/>
        </authorList>
    </citation>
    <scope>NUCLEOTIDE SEQUENCE [LARGE SCALE GENOMIC DNA]</scope>
    <source>
        <strain evidence="3 4">MSMB1137WGS</strain>
    </source>
</reference>
<dbReference type="InterPro" id="IPR045851">
    <property type="entry name" value="AMP-bd_C_sf"/>
</dbReference>
<dbReference type="InterPro" id="IPR020845">
    <property type="entry name" value="AMP-binding_CS"/>
</dbReference>
<proteinExistence type="predicted"/>
<dbReference type="AlphaFoldDB" id="A0AAW3N6Q9"/>
<dbReference type="PROSITE" id="PS00455">
    <property type="entry name" value="AMP_BINDING"/>
    <property type="match status" value="1"/>
</dbReference>
<dbReference type="CDD" id="cd05930">
    <property type="entry name" value="A_NRPS"/>
    <property type="match status" value="1"/>
</dbReference>
<dbReference type="InterPro" id="IPR025110">
    <property type="entry name" value="AMP-bd_C"/>
</dbReference>
<sequence>MTYEKLQERVQVISGQLSLLGVRRKSIVALSVAHGSDLIAAVFAVLRLGSAYLPIDIRNPADRVSRILENSEADLLLYSRSHADRLKSATTKSLCIDAISGDAEGGAEGAAAIAGDDTAYIIYTSGSSGQPKGVLVTHANLLHYTKFAIERYIDSSSTRVALYSTLAFDFTVTCIFPPLLVGASVSVFDGISDPLVIKKIVRDRSIDVVKITPAYLQVLEAYADSRVSIKRLIVGGEDLKTKVAREITTKLPAVEIINEYGPTEATVGCMVHRYDPRVDIGVSVPIGVPIPGVSIALLSDELVPVAAGEIGEIYISGPSVAAGYLKQPEKTRDAFISDPRAESSIFYKTGDFAYKNREGLLIYVGREDGQLKINGNRVELGEVESALLKCRGVRSVYLTVSQDGGGNAILVTALICDEGSSLDAIRKALREMVPDYMIPSRMVLVSDFPLTENQKVCRRSVLELFNKEMK</sequence>
<evidence type="ECO:0000259" key="1">
    <source>
        <dbReference type="Pfam" id="PF00501"/>
    </source>
</evidence>
<organism evidence="3 4">
    <name type="scientific">Burkholderia ubonensis</name>
    <dbReference type="NCBI Taxonomy" id="101571"/>
    <lineage>
        <taxon>Bacteria</taxon>
        <taxon>Pseudomonadati</taxon>
        <taxon>Pseudomonadota</taxon>
        <taxon>Betaproteobacteria</taxon>
        <taxon>Burkholderiales</taxon>
        <taxon>Burkholderiaceae</taxon>
        <taxon>Burkholderia</taxon>
        <taxon>Burkholderia cepacia complex</taxon>
    </lineage>
</organism>
<name>A0AAW3N6Q9_9BURK</name>
<evidence type="ECO:0008006" key="5">
    <source>
        <dbReference type="Google" id="ProtNLM"/>
    </source>
</evidence>
<dbReference type="Gene3D" id="3.30.300.30">
    <property type="match status" value="1"/>
</dbReference>
<accession>A0AAW3N6Q9</accession>
<dbReference type="InterPro" id="IPR010071">
    <property type="entry name" value="AA_adenyl_dom"/>
</dbReference>
<dbReference type="Pfam" id="PF00501">
    <property type="entry name" value="AMP-binding"/>
    <property type="match status" value="1"/>
</dbReference>
<dbReference type="EMBL" id="LPDO01000141">
    <property type="protein sequence ID" value="KVT42756.1"/>
    <property type="molecule type" value="Genomic_DNA"/>
</dbReference>
<dbReference type="InterPro" id="IPR020459">
    <property type="entry name" value="AMP-binding"/>
</dbReference>
<evidence type="ECO:0000259" key="2">
    <source>
        <dbReference type="Pfam" id="PF13193"/>
    </source>
</evidence>
<dbReference type="GO" id="GO:0044550">
    <property type="term" value="P:secondary metabolite biosynthetic process"/>
    <property type="evidence" value="ECO:0007669"/>
    <property type="project" value="TreeGrafter"/>
</dbReference>
<feature type="domain" description="AMP-binding enzyme C-terminal" evidence="2">
    <location>
        <begin position="382"/>
        <end position="455"/>
    </location>
</feature>
<evidence type="ECO:0000313" key="4">
    <source>
        <dbReference type="Proteomes" id="UP000056732"/>
    </source>
</evidence>
<dbReference type="Proteomes" id="UP000056732">
    <property type="component" value="Unassembled WGS sequence"/>
</dbReference>
<dbReference type="Gene3D" id="3.40.50.980">
    <property type="match status" value="2"/>
</dbReference>
<dbReference type="InterPro" id="IPR000873">
    <property type="entry name" value="AMP-dep_synth/lig_dom"/>
</dbReference>
<dbReference type="Pfam" id="PF13193">
    <property type="entry name" value="AMP-binding_C"/>
    <property type="match status" value="1"/>
</dbReference>
<dbReference type="GO" id="GO:0031177">
    <property type="term" value="F:phosphopantetheine binding"/>
    <property type="evidence" value="ECO:0007669"/>
    <property type="project" value="TreeGrafter"/>
</dbReference>